<gene>
    <name evidence="2" type="ORF">BDW02DRAFT_55836</name>
</gene>
<sequence length="433" mass="47633">MHCTLDTTSFIFSFVAGFACCMLITLVRRGAPLNLFGPASSPRLSSSPRLRPRTQPSRTYLPHLAQTRFSTPSLDRNSLSHTAPSASPRPSFDHPSSRPHATTAMLKQAVQIHDATALTSPPSASYRQASIGNAFGRIGSAQAPATRPLGNGAKQNTAGARRPSGIIPQGTKRTSNGLAKSLSSQEDVVDYPLLNIADVDKENQLPAAFHTSSRSNSGSLASALFDEDDFDSDIDLDVEDPATKGTVAYPALPQITPAGSVDSGYASMPQMQTAFFKPEADSSQPVPWSSSPLEHFKTPQKQEPPKSKRRMLPWPKTQNAQTMQEQHRTEPEEEKSQSKKRRSAEADKSTSTPAPKETKPAYDWNTSYTTESAMKLQKNEFREKHKVQAKTNQATEEDIKEAKKKKNKNTIHRIFLSEEQQNVLNLVTEYKKN</sequence>
<protein>
    <submittedName>
        <fullName evidence="2">Uncharacterized protein</fullName>
    </submittedName>
</protein>
<organism evidence="2 3">
    <name type="scientific">Decorospora gaudefroyi</name>
    <dbReference type="NCBI Taxonomy" id="184978"/>
    <lineage>
        <taxon>Eukaryota</taxon>
        <taxon>Fungi</taxon>
        <taxon>Dikarya</taxon>
        <taxon>Ascomycota</taxon>
        <taxon>Pezizomycotina</taxon>
        <taxon>Dothideomycetes</taxon>
        <taxon>Pleosporomycetidae</taxon>
        <taxon>Pleosporales</taxon>
        <taxon>Pleosporineae</taxon>
        <taxon>Pleosporaceae</taxon>
        <taxon>Decorospora</taxon>
    </lineage>
</organism>
<feature type="compositionally biased region" description="Polar residues" evidence="1">
    <location>
        <begin position="67"/>
        <end position="85"/>
    </location>
</feature>
<dbReference type="EMBL" id="ML975364">
    <property type="protein sequence ID" value="KAF1831427.1"/>
    <property type="molecule type" value="Genomic_DNA"/>
</dbReference>
<dbReference type="OrthoDB" id="432234at2759"/>
<evidence type="ECO:0000313" key="2">
    <source>
        <dbReference type="EMBL" id="KAF1831427.1"/>
    </source>
</evidence>
<feature type="region of interest" description="Disordered" evidence="1">
    <location>
        <begin position="382"/>
        <end position="408"/>
    </location>
</feature>
<dbReference type="Proteomes" id="UP000800040">
    <property type="component" value="Unassembled WGS sequence"/>
</dbReference>
<feature type="region of interest" description="Disordered" evidence="1">
    <location>
        <begin position="37"/>
        <end position="100"/>
    </location>
</feature>
<feature type="compositionally biased region" description="Basic and acidic residues" evidence="1">
    <location>
        <begin position="325"/>
        <end position="348"/>
    </location>
</feature>
<feature type="region of interest" description="Disordered" evidence="1">
    <location>
        <begin position="142"/>
        <end position="182"/>
    </location>
</feature>
<proteinExistence type="predicted"/>
<feature type="compositionally biased region" description="Polar residues" evidence="1">
    <location>
        <begin position="281"/>
        <end position="292"/>
    </location>
</feature>
<feature type="compositionally biased region" description="Low complexity" evidence="1">
    <location>
        <begin position="38"/>
        <end position="59"/>
    </location>
</feature>
<dbReference type="AlphaFoldDB" id="A0A6A5K8X6"/>
<name>A0A6A5K8X6_9PLEO</name>
<feature type="region of interest" description="Disordered" evidence="1">
    <location>
        <begin position="278"/>
        <end position="365"/>
    </location>
</feature>
<feature type="compositionally biased region" description="Polar residues" evidence="1">
    <location>
        <begin position="171"/>
        <end position="182"/>
    </location>
</feature>
<keyword evidence="3" id="KW-1185">Reference proteome</keyword>
<evidence type="ECO:0000313" key="3">
    <source>
        <dbReference type="Proteomes" id="UP000800040"/>
    </source>
</evidence>
<reference evidence="2" key="1">
    <citation type="submission" date="2020-01" db="EMBL/GenBank/DDBJ databases">
        <authorList>
            <consortium name="DOE Joint Genome Institute"/>
            <person name="Haridas S."/>
            <person name="Albert R."/>
            <person name="Binder M."/>
            <person name="Bloem J."/>
            <person name="Labutti K."/>
            <person name="Salamov A."/>
            <person name="Andreopoulos B."/>
            <person name="Baker S.E."/>
            <person name="Barry K."/>
            <person name="Bills G."/>
            <person name="Bluhm B.H."/>
            <person name="Cannon C."/>
            <person name="Castanera R."/>
            <person name="Culley D.E."/>
            <person name="Daum C."/>
            <person name="Ezra D."/>
            <person name="Gonzalez J.B."/>
            <person name="Henrissat B."/>
            <person name="Kuo A."/>
            <person name="Liang C."/>
            <person name="Lipzen A."/>
            <person name="Lutzoni F."/>
            <person name="Magnuson J."/>
            <person name="Mondo S."/>
            <person name="Nolan M."/>
            <person name="Ohm R."/>
            <person name="Pangilinan J."/>
            <person name="Park H.-J."/>
            <person name="Ramirez L."/>
            <person name="Alfaro M."/>
            <person name="Sun H."/>
            <person name="Tritt A."/>
            <person name="Yoshinaga Y."/>
            <person name="Zwiers L.-H."/>
            <person name="Turgeon B.G."/>
            <person name="Goodwin S.B."/>
            <person name="Spatafora J.W."/>
            <person name="Crous P.W."/>
            <person name="Grigoriev I.V."/>
        </authorList>
    </citation>
    <scope>NUCLEOTIDE SEQUENCE</scope>
    <source>
        <strain evidence="2">P77</strain>
    </source>
</reference>
<evidence type="ECO:0000256" key="1">
    <source>
        <dbReference type="SAM" id="MobiDB-lite"/>
    </source>
</evidence>
<accession>A0A6A5K8X6</accession>